<evidence type="ECO:0000313" key="4">
    <source>
        <dbReference type="EMBL" id="KAG6477898.1"/>
    </source>
</evidence>
<dbReference type="InterPro" id="IPR000582">
    <property type="entry name" value="Acyl-CoA-binding_protein"/>
</dbReference>
<protein>
    <recommendedName>
        <fullName evidence="3">ACB domain-containing protein</fullName>
    </recommendedName>
</protein>
<dbReference type="PROSITE" id="PS51228">
    <property type="entry name" value="ACB_2"/>
    <property type="match status" value="1"/>
</dbReference>
<dbReference type="EMBL" id="JACMSC010000017">
    <property type="protein sequence ID" value="KAG6477898.1"/>
    <property type="molecule type" value="Genomic_DNA"/>
</dbReference>
<comment type="caution">
    <text evidence="4">The sequence shown here is derived from an EMBL/GenBank/DDBJ whole genome shotgun (WGS) entry which is preliminary data.</text>
</comment>
<dbReference type="InterPro" id="IPR035984">
    <property type="entry name" value="Acyl-CoA-binding_sf"/>
</dbReference>
<accession>A0A8J5KI82</accession>
<feature type="domain" description="ACB" evidence="3">
    <location>
        <begin position="85"/>
        <end position="172"/>
    </location>
</feature>
<dbReference type="Proteomes" id="UP000734854">
    <property type="component" value="Unassembled WGS sequence"/>
</dbReference>
<dbReference type="CDD" id="cd00435">
    <property type="entry name" value="ACBP"/>
    <property type="match status" value="1"/>
</dbReference>
<dbReference type="PRINTS" id="PR00689">
    <property type="entry name" value="ACOABINDINGP"/>
</dbReference>
<dbReference type="PANTHER" id="PTHR23310">
    <property type="entry name" value="ACYL-COA-BINDING PROTEIN, ACBP"/>
    <property type="match status" value="1"/>
</dbReference>
<dbReference type="InterPro" id="IPR022408">
    <property type="entry name" value="Acyl-CoA-binding_prot_CS"/>
</dbReference>
<keyword evidence="2" id="KW-0446">Lipid-binding</keyword>
<dbReference type="SUPFAM" id="SSF47027">
    <property type="entry name" value="Acyl-CoA binding protein"/>
    <property type="match status" value="1"/>
</dbReference>
<dbReference type="InterPro" id="IPR014352">
    <property type="entry name" value="FERM/acyl-CoA-bd_prot_sf"/>
</dbReference>
<comment type="similarity">
    <text evidence="1">Belongs to the ACBP family.</text>
</comment>
<evidence type="ECO:0000313" key="5">
    <source>
        <dbReference type="Proteomes" id="UP000734854"/>
    </source>
</evidence>
<gene>
    <name evidence="4" type="ORF">ZIOFF_061330</name>
</gene>
<keyword evidence="5" id="KW-1185">Reference proteome</keyword>
<evidence type="ECO:0000256" key="2">
    <source>
        <dbReference type="ARBA" id="ARBA00023121"/>
    </source>
</evidence>
<dbReference type="PROSITE" id="PS00880">
    <property type="entry name" value="ACB_1"/>
    <property type="match status" value="1"/>
</dbReference>
<sequence length="174" mass="19577">MVDAHVACMRQRCVSMLFCVPRHAASVKPKQLPLWRLCISVRLIPGFLRRKQTDLQRQKGGESSGDGLEDLASSLLILVNASHLLQEEFEEHAEKARTLPNTTTNESLLIIYGLYKQATVGPINTSTRRPGIFNQRDRAKWDAWKAVESKSQEEAMSDYIAKIKQLLEEAAAAE</sequence>
<evidence type="ECO:0000259" key="3">
    <source>
        <dbReference type="PROSITE" id="PS51228"/>
    </source>
</evidence>
<dbReference type="GO" id="GO:0000062">
    <property type="term" value="F:fatty-acyl-CoA binding"/>
    <property type="evidence" value="ECO:0007669"/>
    <property type="project" value="InterPro"/>
</dbReference>
<organism evidence="4 5">
    <name type="scientific">Zingiber officinale</name>
    <name type="common">Ginger</name>
    <name type="synonym">Amomum zingiber</name>
    <dbReference type="NCBI Taxonomy" id="94328"/>
    <lineage>
        <taxon>Eukaryota</taxon>
        <taxon>Viridiplantae</taxon>
        <taxon>Streptophyta</taxon>
        <taxon>Embryophyta</taxon>
        <taxon>Tracheophyta</taxon>
        <taxon>Spermatophyta</taxon>
        <taxon>Magnoliopsida</taxon>
        <taxon>Liliopsida</taxon>
        <taxon>Zingiberales</taxon>
        <taxon>Zingiberaceae</taxon>
        <taxon>Zingiber</taxon>
    </lineage>
</organism>
<dbReference type="GO" id="GO:0006631">
    <property type="term" value="P:fatty acid metabolic process"/>
    <property type="evidence" value="ECO:0007669"/>
    <property type="project" value="TreeGrafter"/>
</dbReference>
<proteinExistence type="inferred from homology"/>
<dbReference type="Gene3D" id="1.20.80.10">
    <property type="match status" value="1"/>
</dbReference>
<evidence type="ECO:0000256" key="1">
    <source>
        <dbReference type="ARBA" id="ARBA00005567"/>
    </source>
</evidence>
<dbReference type="PANTHER" id="PTHR23310:SF62">
    <property type="entry name" value="ACYL-COA BINDING PROTEIN 1, ISOFORM A"/>
    <property type="match status" value="1"/>
</dbReference>
<dbReference type="AlphaFoldDB" id="A0A8J5KI82"/>
<dbReference type="Pfam" id="PF00887">
    <property type="entry name" value="ACBP"/>
    <property type="match status" value="1"/>
</dbReference>
<reference evidence="4 5" key="1">
    <citation type="submission" date="2020-08" db="EMBL/GenBank/DDBJ databases">
        <title>Plant Genome Project.</title>
        <authorList>
            <person name="Zhang R.-G."/>
        </authorList>
    </citation>
    <scope>NUCLEOTIDE SEQUENCE [LARGE SCALE GENOMIC DNA]</scope>
    <source>
        <tissue evidence="4">Rhizome</tissue>
    </source>
</reference>
<name>A0A8J5KI82_ZINOF</name>